<comment type="caution">
    <text evidence="1">The sequence shown here is derived from an EMBL/GenBank/DDBJ whole genome shotgun (WGS) entry which is preliminary data.</text>
</comment>
<keyword evidence="2" id="KW-1185">Reference proteome</keyword>
<reference evidence="1 2" key="1">
    <citation type="journal article" date="2024" name="G3 (Bethesda)">
        <title>Genome assembly of Hibiscus sabdariffa L. provides insights into metabolisms of medicinal natural products.</title>
        <authorList>
            <person name="Kim T."/>
        </authorList>
    </citation>
    <scope>NUCLEOTIDE SEQUENCE [LARGE SCALE GENOMIC DNA]</scope>
    <source>
        <strain evidence="1">TK-2024</strain>
        <tissue evidence="1">Old leaves</tissue>
    </source>
</reference>
<sequence length="88" mass="10094">MMSCLETTWQKFPPHLWRRIDRWRASLPSIGEPNVMHSTGIEEDTVDCRWQSSQRAERVAAVPPMEWPVNTIDLTLLTNSGICTPISN</sequence>
<name>A0ABR2Q5F6_9ROSI</name>
<dbReference type="Proteomes" id="UP001396334">
    <property type="component" value="Unassembled WGS sequence"/>
</dbReference>
<evidence type="ECO:0000313" key="1">
    <source>
        <dbReference type="EMBL" id="KAK8995909.1"/>
    </source>
</evidence>
<proteinExistence type="predicted"/>
<protein>
    <submittedName>
        <fullName evidence="1">Uncharacterized protein</fullName>
    </submittedName>
</protein>
<gene>
    <name evidence="1" type="ORF">V6N11_076163</name>
</gene>
<dbReference type="EMBL" id="JBBPBN010000045">
    <property type="protein sequence ID" value="KAK8995909.1"/>
    <property type="molecule type" value="Genomic_DNA"/>
</dbReference>
<organism evidence="1 2">
    <name type="scientific">Hibiscus sabdariffa</name>
    <name type="common">roselle</name>
    <dbReference type="NCBI Taxonomy" id="183260"/>
    <lineage>
        <taxon>Eukaryota</taxon>
        <taxon>Viridiplantae</taxon>
        <taxon>Streptophyta</taxon>
        <taxon>Embryophyta</taxon>
        <taxon>Tracheophyta</taxon>
        <taxon>Spermatophyta</taxon>
        <taxon>Magnoliopsida</taxon>
        <taxon>eudicotyledons</taxon>
        <taxon>Gunneridae</taxon>
        <taxon>Pentapetalae</taxon>
        <taxon>rosids</taxon>
        <taxon>malvids</taxon>
        <taxon>Malvales</taxon>
        <taxon>Malvaceae</taxon>
        <taxon>Malvoideae</taxon>
        <taxon>Hibiscus</taxon>
    </lineage>
</organism>
<accession>A0ABR2Q5F6</accession>
<evidence type="ECO:0000313" key="2">
    <source>
        <dbReference type="Proteomes" id="UP001396334"/>
    </source>
</evidence>